<dbReference type="Proteomes" id="UP000429232">
    <property type="component" value="Chromosome"/>
</dbReference>
<keyword evidence="2" id="KW-0808">Transferase</keyword>
<dbReference type="Gene3D" id="3.90.550.10">
    <property type="entry name" value="Spore Coat Polysaccharide Biosynthesis Protein SpsA, Chain A"/>
    <property type="match status" value="1"/>
</dbReference>
<organism evidence="2 3">
    <name type="scientific">Mucilaginibacter ginkgonis</name>
    <dbReference type="NCBI Taxonomy" id="2682091"/>
    <lineage>
        <taxon>Bacteria</taxon>
        <taxon>Pseudomonadati</taxon>
        <taxon>Bacteroidota</taxon>
        <taxon>Sphingobacteriia</taxon>
        <taxon>Sphingobacteriales</taxon>
        <taxon>Sphingobacteriaceae</taxon>
        <taxon>Mucilaginibacter</taxon>
    </lineage>
</organism>
<dbReference type="InterPro" id="IPR001173">
    <property type="entry name" value="Glyco_trans_2-like"/>
</dbReference>
<dbReference type="AlphaFoldDB" id="A0A6I4HVP9"/>
<reference evidence="2 3" key="1">
    <citation type="submission" date="2020-12" db="EMBL/GenBank/DDBJ databases">
        <title>HMF7856_wgs.fasta genome submission.</title>
        <authorList>
            <person name="Kang H."/>
            <person name="Kim H."/>
            <person name="Joh K."/>
        </authorList>
    </citation>
    <scope>NUCLEOTIDE SEQUENCE [LARGE SCALE GENOMIC DNA]</scope>
    <source>
        <strain evidence="2 3">HMF7856</strain>
    </source>
</reference>
<proteinExistence type="predicted"/>
<dbReference type="Pfam" id="PF00535">
    <property type="entry name" value="Glycos_transf_2"/>
    <property type="match status" value="1"/>
</dbReference>
<dbReference type="KEGG" id="mgik:GO620_006075"/>
<protein>
    <submittedName>
        <fullName evidence="2">Glycosyltransferase family 2 protein</fullName>
    </submittedName>
</protein>
<feature type="domain" description="Glycosyltransferase 2-like" evidence="1">
    <location>
        <begin position="11"/>
        <end position="177"/>
    </location>
</feature>
<dbReference type="RefSeq" id="WP_157523590.1">
    <property type="nucleotide sequence ID" value="NZ_CP066775.1"/>
</dbReference>
<gene>
    <name evidence="2" type="ORF">GO620_006075</name>
</gene>
<dbReference type="SUPFAM" id="SSF53448">
    <property type="entry name" value="Nucleotide-diphospho-sugar transferases"/>
    <property type="match status" value="1"/>
</dbReference>
<dbReference type="CDD" id="cd00761">
    <property type="entry name" value="Glyco_tranf_GTA_type"/>
    <property type="match status" value="1"/>
</dbReference>
<sequence length="262" mass="31064">MSDNTFDQVTLLITHYNRSNSLGLLLGDVVKEGLKFHDIVVSDDGSRPEHLDIVKELQQKYNFTLVTTPVNKGLGNNLNKGQDAVKSEYTLYVQEDFEPTPDFVPNFRNAVKLMNEEHQWDIIRFYTFPWAPFPYLKDYKLGFAEMIFRPQLWHTDHLKFRVYSDHPHIRRANFFEKFGRYDEGIKGDITEYNMCLRFLRAKGRALIYNRGELFTHRHDEVEPSTMVRSAWKLSNSAFIRFLRYVYLKGKVINSTYKLRFKK</sequence>
<dbReference type="InterPro" id="IPR029044">
    <property type="entry name" value="Nucleotide-diphossugar_trans"/>
</dbReference>
<name>A0A6I4HVP9_9SPHI</name>
<accession>A0A6I4HVP9</accession>
<evidence type="ECO:0000313" key="2">
    <source>
        <dbReference type="EMBL" id="QQL51015.1"/>
    </source>
</evidence>
<evidence type="ECO:0000313" key="3">
    <source>
        <dbReference type="Proteomes" id="UP000429232"/>
    </source>
</evidence>
<keyword evidence="3" id="KW-1185">Reference proteome</keyword>
<dbReference type="GO" id="GO:0016740">
    <property type="term" value="F:transferase activity"/>
    <property type="evidence" value="ECO:0007669"/>
    <property type="project" value="UniProtKB-KW"/>
</dbReference>
<dbReference type="EMBL" id="CP066775">
    <property type="protein sequence ID" value="QQL51015.1"/>
    <property type="molecule type" value="Genomic_DNA"/>
</dbReference>
<evidence type="ECO:0000259" key="1">
    <source>
        <dbReference type="Pfam" id="PF00535"/>
    </source>
</evidence>